<dbReference type="NCBIfam" id="TIGR00756">
    <property type="entry name" value="PPR"/>
    <property type="match status" value="1"/>
</dbReference>
<keyword evidence="4" id="KW-1185">Reference proteome</keyword>
<evidence type="ECO:0000313" key="3">
    <source>
        <dbReference type="EMBL" id="KAJ6431447.1"/>
    </source>
</evidence>
<evidence type="ECO:0008006" key="5">
    <source>
        <dbReference type="Google" id="ProtNLM"/>
    </source>
</evidence>
<dbReference type="InterPro" id="IPR011990">
    <property type="entry name" value="TPR-like_helical_dom_sf"/>
</dbReference>
<protein>
    <recommendedName>
        <fullName evidence="5">Pentatricopeptide repeat-containing protein</fullName>
    </recommendedName>
</protein>
<organism evidence="3 4">
    <name type="scientific">Salix udensis</name>
    <dbReference type="NCBI Taxonomy" id="889485"/>
    <lineage>
        <taxon>Eukaryota</taxon>
        <taxon>Viridiplantae</taxon>
        <taxon>Streptophyta</taxon>
        <taxon>Embryophyta</taxon>
        <taxon>Tracheophyta</taxon>
        <taxon>Spermatophyta</taxon>
        <taxon>Magnoliopsida</taxon>
        <taxon>eudicotyledons</taxon>
        <taxon>Gunneridae</taxon>
        <taxon>Pentapetalae</taxon>
        <taxon>rosids</taxon>
        <taxon>fabids</taxon>
        <taxon>Malpighiales</taxon>
        <taxon>Salicaceae</taxon>
        <taxon>Saliceae</taxon>
        <taxon>Salix</taxon>
    </lineage>
</organism>
<sequence length="242" mass="26687">MSTVTTLPTIPVPLNSTALHAALSSTPTSLPHLKQFHAHVLRSDLPPSLILKLLLSSPSFSSSSLDYALSVFTHLPTCHTPLSNKLLRSLSRSAKPENALLAYEKMRLKEGLLGIDRFSFPPLLKAASRASGLNEGKEIHGVAAKLGFDKDPFVQTGLVGMYHQNGLYDDVLQLFEEMRSSNLKPDEMILATILSACGRARNLSYGEAIHDFIIENNVVLDTYLQSALLTIHDFWVFESWES</sequence>
<dbReference type="GO" id="GO:0009451">
    <property type="term" value="P:RNA modification"/>
    <property type="evidence" value="ECO:0007669"/>
    <property type="project" value="InterPro"/>
</dbReference>
<name>A0AAD6KXG1_9ROSI</name>
<dbReference type="InterPro" id="IPR002885">
    <property type="entry name" value="PPR_rpt"/>
</dbReference>
<evidence type="ECO:0000256" key="1">
    <source>
        <dbReference type="ARBA" id="ARBA00022737"/>
    </source>
</evidence>
<dbReference type="Gene3D" id="1.25.40.10">
    <property type="entry name" value="Tetratricopeptide repeat domain"/>
    <property type="match status" value="1"/>
</dbReference>
<dbReference type="PANTHER" id="PTHR47926:SF395">
    <property type="entry name" value="TETRATRICOPEPTIDE-LIKE HELICAL DOMAIN, DYW DOMAIN PROTEIN-RELATED"/>
    <property type="match status" value="1"/>
</dbReference>
<dbReference type="AlphaFoldDB" id="A0AAD6KXG1"/>
<dbReference type="GO" id="GO:0003723">
    <property type="term" value="F:RNA binding"/>
    <property type="evidence" value="ECO:0007669"/>
    <property type="project" value="InterPro"/>
</dbReference>
<dbReference type="PANTHER" id="PTHR47926">
    <property type="entry name" value="PENTATRICOPEPTIDE REPEAT-CONTAINING PROTEIN"/>
    <property type="match status" value="1"/>
</dbReference>
<keyword evidence="1" id="KW-0677">Repeat</keyword>
<dbReference type="Pfam" id="PF01535">
    <property type="entry name" value="PPR"/>
    <property type="match status" value="1"/>
</dbReference>
<reference evidence="3 4" key="1">
    <citation type="journal article" date="2023" name="Int. J. Mol. Sci.">
        <title>De Novo Assembly and Annotation of 11 Diverse Shrub Willow (Salix) Genomes Reveals Novel Gene Organization in Sex-Linked Regions.</title>
        <authorList>
            <person name="Hyden B."/>
            <person name="Feng K."/>
            <person name="Yates T.B."/>
            <person name="Jawdy S."/>
            <person name="Cereghino C."/>
            <person name="Smart L.B."/>
            <person name="Muchero W."/>
        </authorList>
    </citation>
    <scope>NUCLEOTIDE SEQUENCE [LARGE SCALE GENOMIC DNA]</scope>
    <source>
        <tissue evidence="3">Shoot tip</tissue>
    </source>
</reference>
<comment type="caution">
    <text evidence="3">The sequence shown here is derived from an EMBL/GenBank/DDBJ whole genome shotgun (WGS) entry which is preliminary data.</text>
</comment>
<evidence type="ECO:0000256" key="2">
    <source>
        <dbReference type="PROSITE-ProRule" id="PRU00708"/>
    </source>
</evidence>
<dbReference type="PROSITE" id="PS51375">
    <property type="entry name" value="PPR"/>
    <property type="match status" value="1"/>
</dbReference>
<dbReference type="InterPro" id="IPR046960">
    <property type="entry name" value="PPR_At4g14850-like_plant"/>
</dbReference>
<dbReference type="Proteomes" id="UP001162972">
    <property type="component" value="Chromosome 10"/>
</dbReference>
<proteinExistence type="predicted"/>
<feature type="repeat" description="PPR" evidence="2">
    <location>
        <begin position="151"/>
        <end position="185"/>
    </location>
</feature>
<evidence type="ECO:0000313" key="4">
    <source>
        <dbReference type="Proteomes" id="UP001162972"/>
    </source>
</evidence>
<gene>
    <name evidence="3" type="ORF">OIU84_018846</name>
</gene>
<dbReference type="EMBL" id="JAPFFJ010000003">
    <property type="protein sequence ID" value="KAJ6431447.1"/>
    <property type="molecule type" value="Genomic_DNA"/>
</dbReference>
<accession>A0AAD6KXG1</accession>